<feature type="domain" description="Tetrapyrrole methylase" evidence="9">
    <location>
        <begin position="20"/>
        <end position="219"/>
    </location>
</feature>
<dbReference type="InterPro" id="IPR050161">
    <property type="entry name" value="Siro_Cobalamin_biosynth"/>
</dbReference>
<gene>
    <name evidence="11" type="primary">cobA</name>
    <name evidence="11" type="ORF">ENN50_05475</name>
</gene>
<dbReference type="Proteomes" id="UP000886335">
    <property type="component" value="Unassembled WGS sequence"/>
</dbReference>
<evidence type="ECO:0000256" key="5">
    <source>
        <dbReference type="ARBA" id="ARBA00022691"/>
    </source>
</evidence>
<dbReference type="InterPro" id="IPR014777">
    <property type="entry name" value="4pyrrole_Mease_sub1"/>
</dbReference>
<accession>A0A831SST3</accession>
<evidence type="ECO:0000256" key="3">
    <source>
        <dbReference type="ARBA" id="ARBA00022603"/>
    </source>
</evidence>
<dbReference type="FunFam" id="3.40.1010.10:FF:000001">
    <property type="entry name" value="Siroheme synthase"/>
    <property type="match status" value="1"/>
</dbReference>
<dbReference type="GO" id="GO:0004851">
    <property type="term" value="F:uroporphyrin-III C-methyltransferase activity"/>
    <property type="evidence" value="ECO:0007669"/>
    <property type="project" value="UniProtKB-EC"/>
</dbReference>
<dbReference type="InterPro" id="IPR014776">
    <property type="entry name" value="4pyrrole_Mease_sub2"/>
</dbReference>
<evidence type="ECO:0000256" key="7">
    <source>
        <dbReference type="ARBA" id="ARBA00025705"/>
    </source>
</evidence>
<protein>
    <recommendedName>
        <fullName evidence="2">uroporphyrinogen-III C-methyltransferase</fullName>
        <ecNumber evidence="2">2.1.1.107</ecNumber>
    </recommendedName>
</protein>
<dbReference type="AlphaFoldDB" id="A0A831SST3"/>
<evidence type="ECO:0000313" key="11">
    <source>
        <dbReference type="EMBL" id="HED31127.1"/>
    </source>
</evidence>
<keyword evidence="6" id="KW-0627">Porphyrin biosynthesis</keyword>
<keyword evidence="4 8" id="KW-0808">Transferase</keyword>
<keyword evidence="5" id="KW-0949">S-adenosyl-L-methionine</keyword>
<evidence type="ECO:0000256" key="8">
    <source>
        <dbReference type="RuleBase" id="RU003960"/>
    </source>
</evidence>
<evidence type="ECO:0000259" key="9">
    <source>
        <dbReference type="Pfam" id="PF00590"/>
    </source>
</evidence>
<dbReference type="InterPro" id="IPR035996">
    <property type="entry name" value="4pyrrol_Methylase_sf"/>
</dbReference>
<dbReference type="Pfam" id="PF00590">
    <property type="entry name" value="TP_methylase"/>
    <property type="match status" value="1"/>
</dbReference>
<dbReference type="Gene3D" id="3.30.950.10">
    <property type="entry name" value="Methyltransferase, Cobalt-precorrin-4 Transmethylase, Domain 2"/>
    <property type="match status" value="1"/>
</dbReference>
<comment type="similarity">
    <text evidence="1 8">Belongs to the precorrin methyltransferase family.</text>
</comment>
<feature type="domain" description="Tetrapyrrole biosynthesis uroporphyrinogen III synthase" evidence="10">
    <location>
        <begin position="268"/>
        <end position="458"/>
    </location>
</feature>
<dbReference type="PROSITE" id="PS00840">
    <property type="entry name" value="SUMT_2"/>
    <property type="match status" value="1"/>
</dbReference>
<evidence type="ECO:0000259" key="10">
    <source>
        <dbReference type="Pfam" id="PF02602"/>
    </source>
</evidence>
<dbReference type="SUPFAM" id="SSF53790">
    <property type="entry name" value="Tetrapyrrole methylase"/>
    <property type="match status" value="1"/>
</dbReference>
<dbReference type="GO" id="GO:0019354">
    <property type="term" value="P:siroheme biosynthetic process"/>
    <property type="evidence" value="ECO:0007669"/>
    <property type="project" value="InterPro"/>
</dbReference>
<reference evidence="11" key="1">
    <citation type="journal article" date="2020" name="mSystems">
        <title>Genome- and Community-Level Interaction Insights into Carbon Utilization and Element Cycling Functions of Hydrothermarchaeota in Hydrothermal Sediment.</title>
        <authorList>
            <person name="Zhou Z."/>
            <person name="Liu Y."/>
            <person name="Xu W."/>
            <person name="Pan J."/>
            <person name="Luo Z.H."/>
            <person name="Li M."/>
        </authorList>
    </citation>
    <scope>NUCLEOTIDE SEQUENCE [LARGE SCALE GENOMIC DNA]</scope>
    <source>
        <strain evidence="11">SpSt-1181</strain>
    </source>
</reference>
<dbReference type="CDD" id="cd11642">
    <property type="entry name" value="SUMT"/>
    <property type="match status" value="1"/>
</dbReference>
<evidence type="ECO:0000256" key="4">
    <source>
        <dbReference type="ARBA" id="ARBA00022679"/>
    </source>
</evidence>
<dbReference type="NCBIfam" id="NF004790">
    <property type="entry name" value="PRK06136.1"/>
    <property type="match status" value="1"/>
</dbReference>
<dbReference type="EMBL" id="DSBW01000125">
    <property type="protein sequence ID" value="HED31127.1"/>
    <property type="molecule type" value="Genomic_DNA"/>
</dbReference>
<dbReference type="InterPro" id="IPR000878">
    <property type="entry name" value="4pyrrol_Mease"/>
</dbReference>
<sequence length="462" mass="51519">MSTQHDVRAPNPPTNPKGYVYIAGAGPGDPELITVKAERALQEADVILYDDLVSLELIDQFNALKIYTGKRKASHHFEQEEINREIVRHAVEGKTVVRLKGGDPFIFGRGGEEIETLRDFGIDYEIIPGITAAHGASAYSEIPLTMRRISSSVAFCAGHPVSSIQVPDTDTIVYYMVASSVHDVLDAVAAKGRPGMIRVAIVQSATRYNQKIVTGTLDEFRRRERAVYSPALLIIGDSIGQFIRHNWYSRKKKVLMTGGESIRYNSADYIMVHFPCRKISGADLEAVQKTIHALGEYSLLLFPNKFSVKYFFRFLYDSGRDVRSIAHMTICTAGNAAADELRDNGLVADHHLEPDEAAGYAKHLGEIGISGQKVLLPGSNNIDDSLDAELRELGNEVTHLGVYAHEVRQDELVDLDFIDEIYFATPVCVRNFRNLFDAIPERITVSAADKRTEQEYRKLFRS</sequence>
<dbReference type="EC" id="2.1.1.107" evidence="2"/>
<comment type="caution">
    <text evidence="11">The sequence shown here is derived from an EMBL/GenBank/DDBJ whole genome shotgun (WGS) entry which is preliminary data.</text>
</comment>
<dbReference type="NCBIfam" id="TIGR01469">
    <property type="entry name" value="cobA_cysG_Cterm"/>
    <property type="match status" value="1"/>
</dbReference>
<dbReference type="PANTHER" id="PTHR45790:SF3">
    <property type="entry name" value="S-ADENOSYL-L-METHIONINE-DEPENDENT UROPORPHYRINOGEN III METHYLTRANSFERASE, CHLOROPLASTIC"/>
    <property type="match status" value="1"/>
</dbReference>
<name>A0A831SST3_PROAE</name>
<dbReference type="Gene3D" id="3.40.50.10090">
    <property type="match status" value="1"/>
</dbReference>
<dbReference type="GO" id="GO:0004852">
    <property type="term" value="F:uroporphyrinogen-III synthase activity"/>
    <property type="evidence" value="ECO:0007669"/>
    <property type="project" value="InterPro"/>
</dbReference>
<dbReference type="Pfam" id="PF02602">
    <property type="entry name" value="HEM4"/>
    <property type="match status" value="1"/>
</dbReference>
<dbReference type="SUPFAM" id="SSF69618">
    <property type="entry name" value="HemD-like"/>
    <property type="match status" value="1"/>
</dbReference>
<dbReference type="InterPro" id="IPR003043">
    <property type="entry name" value="Uropor_MeTrfase_CS"/>
</dbReference>
<dbReference type="InterPro" id="IPR003754">
    <property type="entry name" value="4pyrrol_synth_uPrphyn_synth"/>
</dbReference>
<organism evidence="11">
    <name type="scientific">Prosthecochloris aestuarii</name>
    <dbReference type="NCBI Taxonomy" id="1102"/>
    <lineage>
        <taxon>Bacteria</taxon>
        <taxon>Pseudomonadati</taxon>
        <taxon>Chlorobiota</taxon>
        <taxon>Chlorobiia</taxon>
        <taxon>Chlorobiales</taxon>
        <taxon>Chlorobiaceae</taxon>
        <taxon>Prosthecochloris</taxon>
    </lineage>
</organism>
<evidence type="ECO:0000256" key="2">
    <source>
        <dbReference type="ARBA" id="ARBA00012162"/>
    </source>
</evidence>
<evidence type="ECO:0000256" key="1">
    <source>
        <dbReference type="ARBA" id="ARBA00005879"/>
    </source>
</evidence>
<dbReference type="GO" id="GO:0032259">
    <property type="term" value="P:methylation"/>
    <property type="evidence" value="ECO:0007669"/>
    <property type="project" value="UniProtKB-KW"/>
</dbReference>
<dbReference type="InterPro" id="IPR006366">
    <property type="entry name" value="CobA/CysG_C"/>
</dbReference>
<dbReference type="PANTHER" id="PTHR45790">
    <property type="entry name" value="SIROHEME SYNTHASE-RELATED"/>
    <property type="match status" value="1"/>
</dbReference>
<proteinExistence type="inferred from homology"/>
<keyword evidence="3 8" id="KW-0489">Methyltransferase</keyword>
<dbReference type="InterPro" id="IPR036108">
    <property type="entry name" value="4pyrrol_syn_uPrphyn_synt_sf"/>
</dbReference>
<dbReference type="Gene3D" id="3.40.1010.10">
    <property type="entry name" value="Cobalt-precorrin-4 Transmethylase, Domain 1"/>
    <property type="match status" value="1"/>
</dbReference>
<comment type="pathway">
    <text evidence="7">Porphyrin-containing compound metabolism; siroheme biosynthesis; precorrin-2 from uroporphyrinogen III: step 1/1.</text>
</comment>
<evidence type="ECO:0000256" key="6">
    <source>
        <dbReference type="ARBA" id="ARBA00023244"/>
    </source>
</evidence>